<evidence type="ECO:0000259" key="2">
    <source>
        <dbReference type="PROSITE" id="PS51704"/>
    </source>
</evidence>
<sequence>MHFNKKPIMLRITMVFLMLLSLQSCKNQNQTIDLQGHRGARGILPENTIPGFIKALEIGVTTLEMDVVISKDNKVVVSHEPFFSHEIAITPKGEIITLENEQQHNIYQLPYEEIKKYDVGIKPHERFPLQQKMPVHKPLLIDVINEAENYTTKNNLKKPYYNIEIKRNSEFDTIYHPAVKEFVTLVLEQINMSQIANRICIQSFDIETLQMVKQMEPQLTLALLVENEKSLDQNIKNLGFTPQVYSPYVTLVNQKLVDNCKKQNMLLIPWTVNTQEEILEMIQFQVDGIITDYPDKLKSVLDSLNISVF</sequence>
<dbReference type="PROSITE" id="PS51704">
    <property type="entry name" value="GP_PDE"/>
    <property type="match status" value="1"/>
</dbReference>
<dbReference type="SUPFAM" id="SSF51695">
    <property type="entry name" value="PLC-like phosphodiesterases"/>
    <property type="match status" value="1"/>
</dbReference>
<dbReference type="Proteomes" id="UP000625976">
    <property type="component" value="Unassembled WGS sequence"/>
</dbReference>
<dbReference type="InterPro" id="IPR030395">
    <property type="entry name" value="GP_PDE_dom"/>
</dbReference>
<evidence type="ECO:0000256" key="1">
    <source>
        <dbReference type="SAM" id="SignalP"/>
    </source>
</evidence>
<dbReference type="InterPro" id="IPR017946">
    <property type="entry name" value="PLC-like_Pdiesterase_TIM-brl"/>
</dbReference>
<feature type="chain" id="PRO_5036965665" evidence="1">
    <location>
        <begin position="27"/>
        <end position="309"/>
    </location>
</feature>
<dbReference type="Pfam" id="PF03009">
    <property type="entry name" value="GDPD"/>
    <property type="match status" value="1"/>
</dbReference>
<feature type="signal peptide" evidence="1">
    <location>
        <begin position="1"/>
        <end position="26"/>
    </location>
</feature>
<reference evidence="3" key="1">
    <citation type="journal article" date="2014" name="Int. J. Syst. Evol. Microbiol.">
        <title>Complete genome sequence of Corynebacterium casei LMG S-19264T (=DSM 44701T), isolated from a smear-ripened cheese.</title>
        <authorList>
            <consortium name="US DOE Joint Genome Institute (JGI-PGF)"/>
            <person name="Walter F."/>
            <person name="Albersmeier A."/>
            <person name="Kalinowski J."/>
            <person name="Ruckert C."/>
        </authorList>
    </citation>
    <scope>NUCLEOTIDE SEQUENCE</scope>
    <source>
        <strain evidence="3">CGMCC 1.12751</strain>
    </source>
</reference>
<dbReference type="PANTHER" id="PTHR46211">
    <property type="entry name" value="GLYCEROPHOSPHORYL DIESTER PHOSPHODIESTERASE"/>
    <property type="match status" value="1"/>
</dbReference>
<dbReference type="Gene3D" id="3.20.20.190">
    <property type="entry name" value="Phosphatidylinositol (PI) phosphodiesterase"/>
    <property type="match status" value="1"/>
</dbReference>
<gene>
    <name evidence="3" type="primary">glpQ</name>
    <name evidence="3" type="ORF">GCM10010976_22550</name>
</gene>
<protein>
    <submittedName>
        <fullName evidence="3">Glycerophosphoryl diester phosphodiesterase</fullName>
    </submittedName>
</protein>
<dbReference type="PANTHER" id="PTHR46211:SF14">
    <property type="entry name" value="GLYCEROPHOSPHODIESTER PHOSPHODIESTERASE"/>
    <property type="match status" value="1"/>
</dbReference>
<keyword evidence="1" id="KW-0732">Signal</keyword>
<organism evidence="3 4">
    <name type="scientific">Bizionia arctica</name>
    <dbReference type="NCBI Taxonomy" id="1495645"/>
    <lineage>
        <taxon>Bacteria</taxon>
        <taxon>Pseudomonadati</taxon>
        <taxon>Bacteroidota</taxon>
        <taxon>Flavobacteriia</taxon>
        <taxon>Flavobacteriales</taxon>
        <taxon>Flavobacteriaceae</taxon>
        <taxon>Bizionia</taxon>
    </lineage>
</organism>
<reference evidence="3" key="2">
    <citation type="submission" date="2020-09" db="EMBL/GenBank/DDBJ databases">
        <authorList>
            <person name="Sun Q."/>
            <person name="Zhou Y."/>
        </authorList>
    </citation>
    <scope>NUCLEOTIDE SEQUENCE</scope>
    <source>
        <strain evidence="3">CGMCC 1.12751</strain>
    </source>
</reference>
<accession>A0A917LPX7</accession>
<proteinExistence type="predicted"/>
<feature type="domain" description="GP-PDE" evidence="2">
    <location>
        <begin position="32"/>
        <end position="301"/>
    </location>
</feature>
<keyword evidence="4" id="KW-1185">Reference proteome</keyword>
<evidence type="ECO:0000313" key="3">
    <source>
        <dbReference type="EMBL" id="GGG50881.1"/>
    </source>
</evidence>
<dbReference type="AlphaFoldDB" id="A0A917LPX7"/>
<evidence type="ECO:0000313" key="4">
    <source>
        <dbReference type="Proteomes" id="UP000625976"/>
    </source>
</evidence>
<dbReference type="PROSITE" id="PS51257">
    <property type="entry name" value="PROKAR_LIPOPROTEIN"/>
    <property type="match status" value="1"/>
</dbReference>
<comment type="caution">
    <text evidence="3">The sequence shown here is derived from an EMBL/GenBank/DDBJ whole genome shotgun (WGS) entry which is preliminary data.</text>
</comment>
<dbReference type="GO" id="GO:0006629">
    <property type="term" value="P:lipid metabolic process"/>
    <property type="evidence" value="ECO:0007669"/>
    <property type="project" value="InterPro"/>
</dbReference>
<name>A0A917LPX7_9FLAO</name>
<dbReference type="EMBL" id="BMFQ01000003">
    <property type="protein sequence ID" value="GGG50881.1"/>
    <property type="molecule type" value="Genomic_DNA"/>
</dbReference>
<dbReference type="GO" id="GO:0008081">
    <property type="term" value="F:phosphoric diester hydrolase activity"/>
    <property type="evidence" value="ECO:0007669"/>
    <property type="project" value="InterPro"/>
</dbReference>